<dbReference type="PANTHER" id="PTHR47773">
    <property type="entry name" value="SI:DKEY-9I5.2-RELATED"/>
    <property type="match status" value="1"/>
</dbReference>
<evidence type="ECO:0000313" key="1">
    <source>
        <dbReference type="EMBL" id="RUS90897.1"/>
    </source>
</evidence>
<proteinExistence type="predicted"/>
<name>A0A3S1AFZ0_ELYCH</name>
<sequence length="128" mass="14522">MLHHYFFSPGESASSHAFQAYLLEGLVRWNDDRHPAAVYSNTDKKSHNFHSQGALVQYAARARADPGVDLARPAQYTGELIGVEYLFSQTGEPLGRLCPEEDEKMPAEWETGGEDVVDYRKRWMSCRT</sequence>
<accession>A0A3S1AFZ0</accession>
<reference evidence="1 2" key="1">
    <citation type="submission" date="2019-01" db="EMBL/GenBank/DDBJ databases">
        <title>A draft genome assembly of the solar-powered sea slug Elysia chlorotica.</title>
        <authorList>
            <person name="Cai H."/>
            <person name="Li Q."/>
            <person name="Fang X."/>
            <person name="Li J."/>
            <person name="Curtis N.E."/>
            <person name="Altenburger A."/>
            <person name="Shibata T."/>
            <person name="Feng M."/>
            <person name="Maeda T."/>
            <person name="Schwartz J.A."/>
            <person name="Shigenobu S."/>
            <person name="Lundholm N."/>
            <person name="Nishiyama T."/>
            <person name="Yang H."/>
            <person name="Hasebe M."/>
            <person name="Li S."/>
            <person name="Pierce S.K."/>
            <person name="Wang J."/>
        </authorList>
    </citation>
    <scope>NUCLEOTIDE SEQUENCE [LARGE SCALE GENOMIC DNA]</scope>
    <source>
        <strain evidence="1">EC2010</strain>
        <tissue evidence="1">Whole organism of an adult</tissue>
    </source>
</reference>
<dbReference type="AlphaFoldDB" id="A0A3S1AFZ0"/>
<protein>
    <submittedName>
        <fullName evidence="1">Uncharacterized protein</fullName>
    </submittedName>
</protein>
<dbReference type="PANTHER" id="PTHR47773:SF1">
    <property type="entry name" value="C2H2-TYPE DOMAIN-CONTAINING PROTEIN"/>
    <property type="match status" value="1"/>
</dbReference>
<dbReference type="Proteomes" id="UP000271974">
    <property type="component" value="Unassembled WGS sequence"/>
</dbReference>
<dbReference type="OrthoDB" id="6158251at2759"/>
<dbReference type="EMBL" id="RQTK01000022">
    <property type="protein sequence ID" value="RUS90897.1"/>
    <property type="molecule type" value="Genomic_DNA"/>
</dbReference>
<organism evidence="1 2">
    <name type="scientific">Elysia chlorotica</name>
    <name type="common">Eastern emerald elysia</name>
    <name type="synonym">Sea slug</name>
    <dbReference type="NCBI Taxonomy" id="188477"/>
    <lineage>
        <taxon>Eukaryota</taxon>
        <taxon>Metazoa</taxon>
        <taxon>Spiralia</taxon>
        <taxon>Lophotrochozoa</taxon>
        <taxon>Mollusca</taxon>
        <taxon>Gastropoda</taxon>
        <taxon>Heterobranchia</taxon>
        <taxon>Euthyneura</taxon>
        <taxon>Panpulmonata</taxon>
        <taxon>Sacoglossa</taxon>
        <taxon>Placobranchoidea</taxon>
        <taxon>Plakobranchidae</taxon>
        <taxon>Elysia</taxon>
    </lineage>
</organism>
<comment type="caution">
    <text evidence="1">The sequence shown here is derived from an EMBL/GenBank/DDBJ whole genome shotgun (WGS) entry which is preliminary data.</text>
</comment>
<evidence type="ECO:0000313" key="2">
    <source>
        <dbReference type="Proteomes" id="UP000271974"/>
    </source>
</evidence>
<gene>
    <name evidence="1" type="ORF">EGW08_001294</name>
</gene>
<keyword evidence="2" id="KW-1185">Reference proteome</keyword>